<feature type="compositionally biased region" description="Low complexity" evidence="1">
    <location>
        <begin position="239"/>
        <end position="252"/>
    </location>
</feature>
<dbReference type="PANTHER" id="PTHR28027:SF2">
    <property type="entry name" value="TRANSCRIPTIONAL REGULATOR MIT1"/>
    <property type="match status" value="1"/>
</dbReference>
<feature type="compositionally biased region" description="Basic and acidic residues" evidence="1">
    <location>
        <begin position="217"/>
        <end position="226"/>
    </location>
</feature>
<dbReference type="EMBL" id="JBANRG010000007">
    <property type="protein sequence ID" value="KAK7464900.1"/>
    <property type="molecule type" value="Genomic_DNA"/>
</dbReference>
<dbReference type="Pfam" id="PF09729">
    <property type="entry name" value="Gti1_Pac2"/>
    <property type="match status" value="1"/>
</dbReference>
<comment type="caution">
    <text evidence="2">The sequence shown here is derived from an EMBL/GenBank/DDBJ whole genome shotgun (WGS) entry which is preliminary data.</text>
</comment>
<organism evidence="2 3">
    <name type="scientific">Marasmiellus scandens</name>
    <dbReference type="NCBI Taxonomy" id="2682957"/>
    <lineage>
        <taxon>Eukaryota</taxon>
        <taxon>Fungi</taxon>
        <taxon>Dikarya</taxon>
        <taxon>Basidiomycota</taxon>
        <taxon>Agaricomycotina</taxon>
        <taxon>Agaricomycetes</taxon>
        <taxon>Agaricomycetidae</taxon>
        <taxon>Agaricales</taxon>
        <taxon>Marasmiineae</taxon>
        <taxon>Omphalotaceae</taxon>
        <taxon>Marasmiellus</taxon>
    </lineage>
</organism>
<evidence type="ECO:0000313" key="3">
    <source>
        <dbReference type="Proteomes" id="UP001498398"/>
    </source>
</evidence>
<dbReference type="PANTHER" id="PTHR28027">
    <property type="entry name" value="TRANSCRIPTIONAL REGULATOR MIT1"/>
    <property type="match status" value="1"/>
</dbReference>
<name>A0ABR1JRC1_9AGAR</name>
<gene>
    <name evidence="2" type="ORF">VKT23_006109</name>
</gene>
<dbReference type="InterPro" id="IPR018608">
    <property type="entry name" value="Gti1/Pac2"/>
</dbReference>
<dbReference type="Proteomes" id="UP001498398">
    <property type="component" value="Unassembled WGS sequence"/>
</dbReference>
<evidence type="ECO:0000256" key="1">
    <source>
        <dbReference type="SAM" id="MobiDB-lite"/>
    </source>
</evidence>
<accession>A0ABR1JRC1</accession>
<proteinExistence type="predicted"/>
<protein>
    <submittedName>
        <fullName evidence="2">Uncharacterized protein</fullName>
    </submittedName>
</protein>
<evidence type="ECO:0000313" key="2">
    <source>
        <dbReference type="EMBL" id="KAK7464900.1"/>
    </source>
</evidence>
<sequence length="368" mass="41510">MKTDAEDSALSQLPLMPSFVGYVDTTLDAMYLGYAAQQCYISRLLRRLNRQERELTIKSGAVFIFGVEETGIQRWTGNHSDICYIVRIVRADSDGATQMGTSGPLLASMAIFWYPAYNEVRGRSLNRRDRGNGFVYRGSIPKPDGLLKKTITLVVNGTELHMVAYYTQKDVESGRLKTPSSRLNFKNIYLPPDVFDQSKFRYKLETKVGSDGKRYFKKERAREARNRKGSMSQQHRENNTNSTTSTNELRLLPSPTSLLRFGTRPQDAASHPPNQLVDHVSQHSLSKLQLNFSNPYPQPRLQAPRPMVSHSVQYSHGNTGYAYSADLEVGQSFANHTSWVSSGYESHVAGANSVARPLTTWVDRGYYM</sequence>
<keyword evidence="3" id="KW-1185">Reference proteome</keyword>
<reference evidence="2 3" key="1">
    <citation type="submission" date="2024-01" db="EMBL/GenBank/DDBJ databases">
        <title>A draft genome for the cacao thread blight pathogen Marasmiellus scandens.</title>
        <authorList>
            <person name="Baruah I.K."/>
            <person name="Leung J."/>
            <person name="Bukari Y."/>
            <person name="Amoako-Attah I."/>
            <person name="Meinhardt L.W."/>
            <person name="Bailey B.A."/>
            <person name="Cohen S.P."/>
        </authorList>
    </citation>
    <scope>NUCLEOTIDE SEQUENCE [LARGE SCALE GENOMIC DNA]</scope>
    <source>
        <strain evidence="2 3">GH-19</strain>
    </source>
</reference>
<feature type="region of interest" description="Disordered" evidence="1">
    <location>
        <begin position="217"/>
        <end position="252"/>
    </location>
</feature>